<name>A0A6M8SV57_9NEIS</name>
<feature type="chain" id="PRO_5026815410" evidence="1">
    <location>
        <begin position="21"/>
        <end position="201"/>
    </location>
</feature>
<reference evidence="2 3" key="1">
    <citation type="submission" date="2020-05" db="EMBL/GenBank/DDBJ databases">
        <title>Complete genome sequence of Deefgea sp. D17.</title>
        <authorList>
            <person name="Bae J.-W."/>
            <person name="Han J.E."/>
        </authorList>
    </citation>
    <scope>NUCLEOTIDE SEQUENCE [LARGE SCALE GENOMIC DNA]</scope>
    <source>
        <strain evidence="2 3">D17</strain>
    </source>
</reference>
<proteinExistence type="predicted"/>
<keyword evidence="1" id="KW-0732">Signal</keyword>
<dbReference type="Gene3D" id="3.40.50.10610">
    <property type="entry name" value="ABC-type transport auxiliary lipoprotein component"/>
    <property type="match status" value="1"/>
</dbReference>
<keyword evidence="3" id="KW-1185">Reference proteome</keyword>
<dbReference type="KEGG" id="dee:HQN60_02840"/>
<feature type="signal peptide" evidence="1">
    <location>
        <begin position="1"/>
        <end position="20"/>
    </location>
</feature>
<evidence type="ECO:0000313" key="3">
    <source>
        <dbReference type="Proteomes" id="UP000504844"/>
    </source>
</evidence>
<evidence type="ECO:0000313" key="2">
    <source>
        <dbReference type="EMBL" id="QKJ65747.1"/>
    </source>
</evidence>
<organism evidence="2 3">
    <name type="scientific">Deefgea piscis</name>
    <dbReference type="NCBI Taxonomy" id="2739061"/>
    <lineage>
        <taxon>Bacteria</taxon>
        <taxon>Pseudomonadati</taxon>
        <taxon>Pseudomonadota</taxon>
        <taxon>Betaproteobacteria</taxon>
        <taxon>Neisseriales</taxon>
        <taxon>Chitinibacteraceae</taxon>
        <taxon>Deefgea</taxon>
    </lineage>
</organism>
<dbReference type="PROSITE" id="PS51257">
    <property type="entry name" value="PROKAR_LIPOPROTEIN"/>
    <property type="match status" value="1"/>
</dbReference>
<accession>A0A6M8SV57</accession>
<protein>
    <submittedName>
        <fullName evidence="2">Membrane integrity-associated transporter subunit PqiC</fullName>
    </submittedName>
</protein>
<sequence length="201" mass="21972">MKTILTLCCISALLFGCSSTTPPRKDFLLSNLPTSQTSTDRLATPHFKGSLQVADLHALSPYRSTSLIYRESAQRFVLDPYNGFLAPPAQQISNLTRQALAASGLFTAILPVGSSLLPSWRLEGELQQLFVDVTNPAQPRVSLSIRYALSQIEHNTPRIFAFTQTEAIVDASPEQAVIGFNRALNTILLQLESSLLTVNTP</sequence>
<dbReference type="RefSeq" id="WP_173532256.1">
    <property type="nucleotide sequence ID" value="NZ_CP054143.1"/>
</dbReference>
<dbReference type="AlphaFoldDB" id="A0A6M8SV57"/>
<dbReference type="EMBL" id="CP054143">
    <property type="protein sequence ID" value="QKJ65747.1"/>
    <property type="molecule type" value="Genomic_DNA"/>
</dbReference>
<evidence type="ECO:0000256" key="1">
    <source>
        <dbReference type="SAM" id="SignalP"/>
    </source>
</evidence>
<gene>
    <name evidence="2" type="ORF">HQN60_02840</name>
</gene>
<dbReference type="SUPFAM" id="SSF159594">
    <property type="entry name" value="XCC0632-like"/>
    <property type="match status" value="1"/>
</dbReference>
<dbReference type="Proteomes" id="UP000504844">
    <property type="component" value="Chromosome"/>
</dbReference>